<evidence type="ECO:0000256" key="6">
    <source>
        <dbReference type="RuleBase" id="RU004508"/>
    </source>
</evidence>
<dbReference type="OrthoDB" id="5342089at2"/>
<keyword evidence="7" id="KW-0032">Aminotransferase</keyword>
<evidence type="ECO:0000256" key="5">
    <source>
        <dbReference type="PIRSR" id="PIRSR000390-2"/>
    </source>
</evidence>
<dbReference type="InterPro" id="IPR015424">
    <property type="entry name" value="PyrdxlP-dep_Trfase"/>
</dbReference>
<keyword evidence="2" id="KW-0045">Antibiotic biosynthesis</keyword>
<reference evidence="7 8" key="1">
    <citation type="submission" date="2019-02" db="EMBL/GenBank/DDBJ databases">
        <title>Draft genome sequence of Amycolatopsis sp. 8-3EHSu isolated from roots of Suaeda maritima.</title>
        <authorList>
            <person name="Duangmal K."/>
            <person name="Chantavorakit T."/>
        </authorList>
    </citation>
    <scope>NUCLEOTIDE SEQUENCE [LARGE SCALE GENOMIC DNA]</scope>
    <source>
        <strain evidence="7 8">8-3EHSu</strain>
    </source>
</reference>
<evidence type="ECO:0000256" key="4">
    <source>
        <dbReference type="PIRSR" id="PIRSR000390-1"/>
    </source>
</evidence>
<evidence type="ECO:0000313" key="7">
    <source>
        <dbReference type="EMBL" id="RZQ60313.1"/>
    </source>
</evidence>
<proteinExistence type="inferred from homology"/>
<dbReference type="InterPro" id="IPR015421">
    <property type="entry name" value="PyrdxlP-dep_Trfase_major"/>
</dbReference>
<accession>A0A4Q7J1N7</accession>
<comment type="similarity">
    <text evidence="3 6">Belongs to the DegT/DnrJ/EryC1 family.</text>
</comment>
<evidence type="ECO:0000256" key="1">
    <source>
        <dbReference type="ARBA" id="ARBA00022898"/>
    </source>
</evidence>
<dbReference type="PIRSF" id="PIRSF000390">
    <property type="entry name" value="PLP_StrS"/>
    <property type="match status" value="1"/>
</dbReference>
<dbReference type="GO" id="GO:0030170">
    <property type="term" value="F:pyridoxal phosphate binding"/>
    <property type="evidence" value="ECO:0007669"/>
    <property type="project" value="TreeGrafter"/>
</dbReference>
<feature type="modified residue" description="N6-(pyridoxal phosphate)lysine" evidence="5">
    <location>
        <position position="197"/>
    </location>
</feature>
<dbReference type="GO" id="GO:0008483">
    <property type="term" value="F:transaminase activity"/>
    <property type="evidence" value="ECO:0007669"/>
    <property type="project" value="UniProtKB-KW"/>
</dbReference>
<keyword evidence="1 5" id="KW-0663">Pyridoxal phosphate</keyword>
<dbReference type="Gene3D" id="3.90.1150.10">
    <property type="entry name" value="Aspartate Aminotransferase, domain 1"/>
    <property type="match status" value="1"/>
</dbReference>
<dbReference type="Gene3D" id="3.40.640.10">
    <property type="entry name" value="Type I PLP-dependent aspartate aminotransferase-like (Major domain)"/>
    <property type="match status" value="1"/>
</dbReference>
<dbReference type="InterPro" id="IPR015422">
    <property type="entry name" value="PyrdxlP-dep_Trfase_small"/>
</dbReference>
<dbReference type="Pfam" id="PF01041">
    <property type="entry name" value="DegT_DnrJ_EryC1"/>
    <property type="match status" value="1"/>
</dbReference>
<protein>
    <submittedName>
        <fullName evidence="7">dTDP-4-dehydro-6-deoxyglucose aminotransferase</fullName>
    </submittedName>
</protein>
<evidence type="ECO:0000313" key="8">
    <source>
        <dbReference type="Proteomes" id="UP000292003"/>
    </source>
</evidence>
<dbReference type="GO" id="GO:0017000">
    <property type="term" value="P:antibiotic biosynthetic process"/>
    <property type="evidence" value="ECO:0007669"/>
    <property type="project" value="UniProtKB-KW"/>
</dbReference>
<dbReference type="AlphaFoldDB" id="A0A4Q7J1N7"/>
<dbReference type="EMBL" id="SFCC01000018">
    <property type="protein sequence ID" value="RZQ60313.1"/>
    <property type="molecule type" value="Genomic_DNA"/>
</dbReference>
<dbReference type="PANTHER" id="PTHR30244">
    <property type="entry name" value="TRANSAMINASE"/>
    <property type="match status" value="1"/>
</dbReference>
<keyword evidence="8" id="KW-1185">Reference proteome</keyword>
<name>A0A4Q7J1N7_9PSEU</name>
<dbReference type="CDD" id="cd00616">
    <property type="entry name" value="AHBA_syn"/>
    <property type="match status" value="1"/>
</dbReference>
<evidence type="ECO:0000256" key="2">
    <source>
        <dbReference type="ARBA" id="ARBA00023194"/>
    </source>
</evidence>
<dbReference type="PANTHER" id="PTHR30244:SF9">
    <property type="entry name" value="PROTEIN RV3402C"/>
    <property type="match status" value="1"/>
</dbReference>
<gene>
    <name evidence="7" type="ORF">EWH70_29810</name>
</gene>
<sequence>MVRPLAVLGGTPAFAEKLHVGKPNILNPQRVLDRIRQAMDSYVLTHSGPLVTEFERRIADAAGVTHCVALCNASIGLQIMARVLGLHGEVIMPSYTFVATAHTMRWEGLTPVFCDVDLATGQLDPEEVRRLITPRTTAVLGVHLWGNPAPVDALADIAAEHGLALFYDSAHAFGSAHQGKPIGGFGRAEVFSFHATKFLNAFEGGAVVTDDPDLAAQVRAMHNYGRDKAGAVRGLGTNAKMTEPAAAMGLASLEGKEELIRVNTERHAHYAAGLDGVPGISLRRPEPGDRVNHSYVVMEVDSRAAGLSRDQVITALHAENVLARDHFHPGCHRTPPYAEAGRLHTPRPLPRTEALSARVVLLPTGLGVSVEQVDEVCAVIRALVDQAPAVRRTLAR</sequence>
<comment type="caution">
    <text evidence="7">The sequence shown here is derived from an EMBL/GenBank/DDBJ whole genome shotgun (WGS) entry which is preliminary data.</text>
</comment>
<feature type="active site" description="Proton acceptor" evidence="4">
    <location>
        <position position="197"/>
    </location>
</feature>
<dbReference type="SUPFAM" id="SSF53383">
    <property type="entry name" value="PLP-dependent transferases"/>
    <property type="match status" value="1"/>
</dbReference>
<organism evidence="7 8">
    <name type="scientific">Amycolatopsis suaedae</name>
    <dbReference type="NCBI Taxonomy" id="2510978"/>
    <lineage>
        <taxon>Bacteria</taxon>
        <taxon>Bacillati</taxon>
        <taxon>Actinomycetota</taxon>
        <taxon>Actinomycetes</taxon>
        <taxon>Pseudonocardiales</taxon>
        <taxon>Pseudonocardiaceae</taxon>
        <taxon>Amycolatopsis</taxon>
    </lineage>
</organism>
<keyword evidence="7" id="KW-0808">Transferase</keyword>
<dbReference type="Proteomes" id="UP000292003">
    <property type="component" value="Unassembled WGS sequence"/>
</dbReference>
<dbReference type="InterPro" id="IPR000653">
    <property type="entry name" value="DegT/StrS_aminotransferase"/>
</dbReference>
<dbReference type="GO" id="GO:0000271">
    <property type="term" value="P:polysaccharide biosynthetic process"/>
    <property type="evidence" value="ECO:0007669"/>
    <property type="project" value="TreeGrafter"/>
</dbReference>
<evidence type="ECO:0000256" key="3">
    <source>
        <dbReference type="ARBA" id="ARBA00037999"/>
    </source>
</evidence>